<name>A0A7W9WW49_9BURK</name>
<dbReference type="Proteomes" id="UP000571554">
    <property type="component" value="Unassembled WGS sequence"/>
</dbReference>
<dbReference type="AlphaFoldDB" id="A0A7W9WW49"/>
<dbReference type="SUPFAM" id="SSF109709">
    <property type="entry name" value="KorB DNA-binding domain-like"/>
    <property type="match status" value="1"/>
</dbReference>
<reference evidence="1 2" key="1">
    <citation type="submission" date="2020-08" db="EMBL/GenBank/DDBJ databases">
        <title>Above-ground endophytic microbial communities from plants in different locations in the United States.</title>
        <authorList>
            <person name="Frank C."/>
        </authorList>
    </citation>
    <scope>NUCLEOTIDE SEQUENCE [LARGE SCALE GENOMIC DNA]</scope>
    <source>
        <strain evidence="1 2">WP4_2_2</strain>
    </source>
</reference>
<sequence length="267" mass="30305">MEDLAWMVRDSAAAWLRGRDDGRFAGYETFYRRALDAGTTGFDLEKLNEDYALWTSERPSRLVSLLNRPIVARALIAFLAVWIGAHTQLRANEATPYERGLFYRTLLVQRLWPSQSALSRAMGISMSNLSRMLGLARIPSEIVDAMGGPKALTFRVGEVILATIDATGEKKVIERAREAVTIGYREMEDLLEYIVADRVPEQTFSRVRVRLARDRKSLRVDLPGIERLLPHLPALEDWLTTSLVRFEVKLATHLNASATKERHRRAP</sequence>
<comment type="caution">
    <text evidence="1">The sequence shown here is derived from an EMBL/GenBank/DDBJ whole genome shotgun (WGS) entry which is preliminary data.</text>
</comment>
<protein>
    <submittedName>
        <fullName evidence="1">Uncharacterized protein</fullName>
    </submittedName>
</protein>
<gene>
    <name evidence="1" type="ORF">F4827_006314</name>
</gene>
<dbReference type="RefSeq" id="WP_184123855.1">
    <property type="nucleotide sequence ID" value="NZ_JACHBW010000027.1"/>
</dbReference>
<organism evidence="1 2">
    <name type="scientific">Paraburkholderia bannensis</name>
    <dbReference type="NCBI Taxonomy" id="765414"/>
    <lineage>
        <taxon>Bacteria</taxon>
        <taxon>Pseudomonadati</taxon>
        <taxon>Pseudomonadota</taxon>
        <taxon>Betaproteobacteria</taxon>
        <taxon>Burkholderiales</taxon>
        <taxon>Burkholderiaceae</taxon>
        <taxon>Paraburkholderia</taxon>
    </lineage>
</organism>
<dbReference type="EMBL" id="JACHBW010000027">
    <property type="protein sequence ID" value="MBB6106439.1"/>
    <property type="molecule type" value="Genomic_DNA"/>
</dbReference>
<proteinExistence type="predicted"/>
<evidence type="ECO:0000313" key="2">
    <source>
        <dbReference type="Proteomes" id="UP000571554"/>
    </source>
</evidence>
<keyword evidence="2" id="KW-1185">Reference proteome</keyword>
<evidence type="ECO:0000313" key="1">
    <source>
        <dbReference type="EMBL" id="MBB6106439.1"/>
    </source>
</evidence>
<accession>A0A7W9WW49</accession>
<dbReference type="Gene3D" id="1.10.10.2830">
    <property type="match status" value="1"/>
</dbReference>